<dbReference type="InterPro" id="IPR000836">
    <property type="entry name" value="PRTase_dom"/>
</dbReference>
<dbReference type="Gene3D" id="3.40.50.2020">
    <property type="match status" value="1"/>
</dbReference>
<sequence length="214" mass="23948">MESKMIKIYPRNNQSVPLKIIPGHFATNHSHINTYIDMTTLKTRQSDALAVAKMLVEQYVHTTIVDTIICLEGTQVIGAMLAEELTRAGFFSRNAHKSIYVVTPEQNSNTSQLIFRDNLKNMVTNRNIIILEPSITTGYTTLKVLEMVRYYGGILQGISAIFSVPDKIGGIPINALFSKKDLPSYQTYDYTECPFCKNGIPIDALVNGYGYSKL</sequence>
<dbReference type="SUPFAM" id="SSF53271">
    <property type="entry name" value="PRTase-like"/>
    <property type="match status" value="1"/>
</dbReference>
<dbReference type="EMBL" id="DVHN01000121">
    <property type="protein sequence ID" value="HIR89121.1"/>
    <property type="molecule type" value="Genomic_DNA"/>
</dbReference>
<proteinExistence type="predicted"/>
<dbReference type="CDD" id="cd06223">
    <property type="entry name" value="PRTases_typeI"/>
    <property type="match status" value="1"/>
</dbReference>
<organism evidence="1 2">
    <name type="scientific">Candidatus Fimimorpha faecalis</name>
    <dbReference type="NCBI Taxonomy" id="2840824"/>
    <lineage>
        <taxon>Bacteria</taxon>
        <taxon>Bacillati</taxon>
        <taxon>Bacillota</taxon>
        <taxon>Clostridia</taxon>
        <taxon>Eubacteriales</taxon>
        <taxon>Candidatus Fimimorpha</taxon>
    </lineage>
</organism>
<protein>
    <submittedName>
        <fullName evidence="1">Orotate phosphoribosyltransferase</fullName>
    </submittedName>
</protein>
<dbReference type="InterPro" id="IPR029057">
    <property type="entry name" value="PRTase-like"/>
</dbReference>
<accession>A0A9D1EEU6</accession>
<comment type="caution">
    <text evidence="1">The sequence shown here is derived from an EMBL/GenBank/DDBJ whole genome shotgun (WGS) entry which is preliminary data.</text>
</comment>
<reference evidence="1" key="2">
    <citation type="journal article" date="2021" name="PeerJ">
        <title>Extensive microbial diversity within the chicken gut microbiome revealed by metagenomics and culture.</title>
        <authorList>
            <person name="Gilroy R."/>
            <person name="Ravi A."/>
            <person name="Getino M."/>
            <person name="Pursley I."/>
            <person name="Horton D.L."/>
            <person name="Alikhan N.F."/>
            <person name="Baker D."/>
            <person name="Gharbi K."/>
            <person name="Hall N."/>
            <person name="Watson M."/>
            <person name="Adriaenssens E.M."/>
            <person name="Foster-Nyarko E."/>
            <person name="Jarju S."/>
            <person name="Secka A."/>
            <person name="Antonio M."/>
            <person name="Oren A."/>
            <person name="Chaudhuri R.R."/>
            <person name="La Ragione R."/>
            <person name="Hildebrand F."/>
            <person name="Pallen M.J."/>
        </authorList>
    </citation>
    <scope>NUCLEOTIDE SEQUENCE</scope>
    <source>
        <strain evidence="1">ChiW13-3771</strain>
    </source>
</reference>
<dbReference type="Proteomes" id="UP000824201">
    <property type="component" value="Unassembled WGS sequence"/>
</dbReference>
<dbReference type="AlphaFoldDB" id="A0A9D1EEU6"/>
<evidence type="ECO:0000313" key="2">
    <source>
        <dbReference type="Proteomes" id="UP000824201"/>
    </source>
</evidence>
<keyword evidence="1" id="KW-0808">Transferase</keyword>
<reference evidence="1" key="1">
    <citation type="submission" date="2020-10" db="EMBL/GenBank/DDBJ databases">
        <authorList>
            <person name="Gilroy R."/>
        </authorList>
    </citation>
    <scope>NUCLEOTIDE SEQUENCE</scope>
    <source>
        <strain evidence="1">ChiW13-3771</strain>
    </source>
</reference>
<dbReference type="GO" id="GO:0016757">
    <property type="term" value="F:glycosyltransferase activity"/>
    <property type="evidence" value="ECO:0007669"/>
    <property type="project" value="UniProtKB-KW"/>
</dbReference>
<name>A0A9D1EEU6_9FIRM</name>
<keyword evidence="1" id="KW-0328">Glycosyltransferase</keyword>
<gene>
    <name evidence="1" type="ORF">IAC96_09245</name>
</gene>
<evidence type="ECO:0000313" key="1">
    <source>
        <dbReference type="EMBL" id="HIR89121.1"/>
    </source>
</evidence>